<dbReference type="Pfam" id="PF09687">
    <property type="entry name" value="PRESAN"/>
    <property type="match status" value="1"/>
</dbReference>
<dbReference type="EMBL" id="NETL01000017">
    <property type="protein sequence ID" value="OTN68189.1"/>
    <property type="molecule type" value="Genomic_DNA"/>
</dbReference>
<evidence type="ECO:0000256" key="1">
    <source>
        <dbReference type="SAM" id="MobiDB-lite"/>
    </source>
</evidence>
<dbReference type="VEuPathDB" id="PlasmoDB:PKA1H_060005300"/>
<feature type="domain" description="Plasmodium RESA N-terminal" evidence="3">
    <location>
        <begin position="195"/>
        <end position="318"/>
    </location>
</feature>
<feature type="region of interest" description="Disordered" evidence="1">
    <location>
        <begin position="13"/>
        <end position="33"/>
    </location>
</feature>
<dbReference type="PANTHER" id="PTHR36193">
    <property type="entry name" value="PHISTB DOMAIN-CONTAINING RESA-LIKE PROTEIN 1"/>
    <property type="match status" value="1"/>
</dbReference>
<protein>
    <recommendedName>
        <fullName evidence="3">Plasmodium RESA N-terminal domain-containing protein</fullName>
    </recommendedName>
</protein>
<organism evidence="4 5">
    <name type="scientific">Plasmodium knowlesi</name>
    <dbReference type="NCBI Taxonomy" id="5850"/>
    <lineage>
        <taxon>Eukaryota</taxon>
        <taxon>Sar</taxon>
        <taxon>Alveolata</taxon>
        <taxon>Apicomplexa</taxon>
        <taxon>Aconoidasida</taxon>
        <taxon>Haemosporida</taxon>
        <taxon>Plasmodiidae</taxon>
        <taxon>Plasmodium</taxon>
        <taxon>Plasmodium (Plasmodium)</taxon>
    </lineage>
</organism>
<comment type="caution">
    <text evidence="4">The sequence shown here is derived from an EMBL/GenBank/DDBJ whole genome shotgun (WGS) entry which is preliminary data.</text>
</comment>
<dbReference type="OMA" id="NIWYKVY"/>
<dbReference type="Gene3D" id="6.10.280.180">
    <property type="entry name" value="Plasmodium RESA, N-terminal helical domain"/>
    <property type="match status" value="1"/>
</dbReference>
<keyword evidence="2" id="KW-1133">Transmembrane helix</keyword>
<name>A0A1Y3DVG5_PLAKN</name>
<keyword evidence="2" id="KW-0472">Membrane</keyword>
<dbReference type="AlphaFoldDB" id="A0A1Y3DVG5"/>
<dbReference type="PANTHER" id="PTHR36193:SF23">
    <property type="entry name" value="PHISTB DOMAIN-CONTAINING RESA-LIKE PROTEIN 1"/>
    <property type="match status" value="1"/>
</dbReference>
<dbReference type="InterPro" id="IPR044885">
    <property type="entry name" value="PRESA_N_sf"/>
</dbReference>
<proteinExistence type="predicted"/>
<feature type="transmembrane region" description="Helical" evidence="2">
    <location>
        <begin position="47"/>
        <end position="67"/>
    </location>
</feature>
<evidence type="ECO:0000256" key="2">
    <source>
        <dbReference type="SAM" id="Phobius"/>
    </source>
</evidence>
<sequence length="340" mass="40947">MGEMYKGQFFSTPRMTQSGRRKKGSTSCATNTEGKVKQSKNIMKTLFLRYPKVVLLVLLFYFVQTYFPGELGVRTGFCSVPQHFPRWGCFTRDPPHQKKLSELLFRIKKTIMKKKKMDAENELMEGKNKNMKMNKRKKKKKRNKQTNKIGDLFYAKNRQIKNRNIVNMKTVVGEIKPKVQKQTVVIEDIDTWGDLEEEELFMKIKSLKGLINSNQMYSIWESVYALMRKKYFYREEEIWTFCERIAKAYEVPKESKMNIWYKVYYNMKEETIKTEKHQFNKIYPFMDKGLCEDEVFIKFLFDELDVWKRKMKSIERKWMHLLLLNLKFSRRRNMILLSSL</sequence>
<dbReference type="InterPro" id="IPR019111">
    <property type="entry name" value="PRESA_N"/>
</dbReference>
<dbReference type="VEuPathDB" id="PlasmoDB:PKNOH_S03315100"/>
<dbReference type="Proteomes" id="UP000195012">
    <property type="component" value="Unassembled WGS sequence"/>
</dbReference>
<dbReference type="OrthoDB" id="382607at2759"/>
<evidence type="ECO:0000313" key="5">
    <source>
        <dbReference type="Proteomes" id="UP000195012"/>
    </source>
</evidence>
<dbReference type="NCBIfam" id="TIGR01639">
    <property type="entry name" value="P_fal_TIGR01639"/>
    <property type="match status" value="1"/>
</dbReference>
<accession>A0A1Y3DVG5</accession>
<dbReference type="VEuPathDB" id="PlasmoDB:PKNH_0600400"/>
<evidence type="ECO:0000259" key="3">
    <source>
        <dbReference type="Pfam" id="PF09687"/>
    </source>
</evidence>
<reference evidence="4 5" key="1">
    <citation type="submission" date="2017-05" db="EMBL/GenBank/DDBJ databases">
        <title>PacBio assembly of a Plasmodium knowlesi genome sequence with Hi-C correction and manual annotation of the SICAvar gene family.</title>
        <authorList>
            <person name="Lapp S.A."/>
            <person name="Geraldo J.A."/>
            <person name="Chien J.-T."/>
            <person name="Ay F."/>
            <person name="Pakala S.B."/>
            <person name="Batugedara G."/>
            <person name="Humphrey J.C."/>
            <person name="Debarry J.D."/>
            <person name="Le Roch K.G."/>
            <person name="Galinski M.R."/>
            <person name="Kissinger J.C."/>
        </authorList>
    </citation>
    <scope>NUCLEOTIDE SEQUENCE [LARGE SCALE GENOMIC DNA]</scope>
    <source>
        <strain evidence="5">Malayan Strain Pk1 (A+)</strain>
    </source>
</reference>
<dbReference type="InterPro" id="IPR006526">
    <property type="entry name" value="Export_prot_PHISTa/b/c"/>
</dbReference>
<evidence type="ECO:0000313" key="4">
    <source>
        <dbReference type="EMBL" id="OTN68189.1"/>
    </source>
</evidence>
<gene>
    <name evidence="4" type="ORF">PKNOH_S03315100</name>
</gene>
<keyword evidence="2" id="KW-0812">Transmembrane</keyword>